<keyword evidence="1" id="KW-0812">Transmembrane</keyword>
<dbReference type="Gene3D" id="1.20.144.10">
    <property type="entry name" value="Phosphatidic acid phosphatase type 2/haloperoxidase"/>
    <property type="match status" value="1"/>
</dbReference>
<organism evidence="3 4">
    <name type="scientific">Rossellomorea marisflavi</name>
    <dbReference type="NCBI Taxonomy" id="189381"/>
    <lineage>
        <taxon>Bacteria</taxon>
        <taxon>Bacillati</taxon>
        <taxon>Bacillota</taxon>
        <taxon>Bacilli</taxon>
        <taxon>Bacillales</taxon>
        <taxon>Bacillaceae</taxon>
        <taxon>Rossellomorea</taxon>
    </lineage>
</organism>
<dbReference type="GO" id="GO:0005886">
    <property type="term" value="C:plasma membrane"/>
    <property type="evidence" value="ECO:0007669"/>
    <property type="project" value="InterPro"/>
</dbReference>
<feature type="transmembrane region" description="Helical" evidence="1">
    <location>
        <begin position="122"/>
        <end position="139"/>
    </location>
</feature>
<dbReference type="STRING" id="189381.GCA_900166615_02144"/>
<name>A0A0J5VBS2_9BACI</name>
<keyword evidence="4" id="KW-1185">Reference proteome</keyword>
<comment type="caution">
    <text evidence="3">The sequence shown here is derived from an EMBL/GenBank/DDBJ whole genome shotgun (WGS) entry which is preliminary data.</text>
</comment>
<feature type="transmembrane region" description="Helical" evidence="1">
    <location>
        <begin position="52"/>
        <end position="75"/>
    </location>
</feature>
<dbReference type="InterPro" id="IPR000326">
    <property type="entry name" value="PAP2/HPO"/>
</dbReference>
<dbReference type="InterPro" id="IPR036938">
    <property type="entry name" value="PAP2/HPO_sf"/>
</dbReference>
<dbReference type="InterPro" id="IPR033879">
    <property type="entry name" value="UPP_Pase"/>
</dbReference>
<dbReference type="SMART" id="SM00014">
    <property type="entry name" value="acidPPc"/>
    <property type="match status" value="1"/>
</dbReference>
<feature type="transmembrane region" description="Helical" evidence="1">
    <location>
        <begin position="95"/>
        <end position="115"/>
    </location>
</feature>
<sequence>MNYSLFKSINQHAGHHPFWDGLMAGVTNNALFIFAIVLVLMWLFGKNDMKRTVLYAGITGIVALILNAVIAHIYFEPRPFVSHDVNLLVPHDADASFPSDHTTGAIALAFAVLYVNRKLGSVMLAFALLTGFSRIYVGNHYPFDVAGSIVVAGIVSLVIYKLYPILDPLVNGIIRIYNRIPFVPKSKESARTIDFK</sequence>
<keyword evidence="1" id="KW-1133">Transmembrane helix</keyword>
<accession>A0A0J5VBS2</accession>
<dbReference type="EMBL" id="LGUE01000005">
    <property type="protein sequence ID" value="KON83753.1"/>
    <property type="molecule type" value="Genomic_DNA"/>
</dbReference>
<dbReference type="PANTHER" id="PTHR14969:SF58">
    <property type="entry name" value="UNDECAPRENYL-DIPHOSPHATASE BCRC"/>
    <property type="match status" value="1"/>
</dbReference>
<protein>
    <submittedName>
        <fullName evidence="3">UDP-diphosphatase</fullName>
    </submittedName>
</protein>
<evidence type="ECO:0000313" key="3">
    <source>
        <dbReference type="EMBL" id="KON83753.1"/>
    </source>
</evidence>
<feature type="transmembrane region" description="Helical" evidence="1">
    <location>
        <begin position="26"/>
        <end position="45"/>
    </location>
</feature>
<dbReference type="PATRIC" id="fig|189381.11.peg.1957"/>
<dbReference type="RefSeq" id="WP_048015748.1">
    <property type="nucleotide sequence ID" value="NZ_LDWO01000020.1"/>
</dbReference>
<dbReference type="AlphaFoldDB" id="A0A0J5VBS2"/>
<dbReference type="GO" id="GO:0050380">
    <property type="term" value="F:undecaprenyl-diphosphatase activity"/>
    <property type="evidence" value="ECO:0007669"/>
    <property type="project" value="InterPro"/>
</dbReference>
<dbReference type="CDD" id="cd03385">
    <property type="entry name" value="PAP2_BcrC_like"/>
    <property type="match status" value="1"/>
</dbReference>
<dbReference type="OrthoDB" id="9789113at2"/>
<evidence type="ECO:0000259" key="2">
    <source>
        <dbReference type="SMART" id="SM00014"/>
    </source>
</evidence>
<dbReference type="Pfam" id="PF01569">
    <property type="entry name" value="PAP2"/>
    <property type="match status" value="1"/>
</dbReference>
<gene>
    <name evidence="3" type="ORF">AF331_16420</name>
</gene>
<dbReference type="PANTHER" id="PTHR14969">
    <property type="entry name" value="SPHINGOSINE-1-PHOSPHATE PHOSPHOHYDROLASE"/>
    <property type="match status" value="1"/>
</dbReference>
<evidence type="ECO:0000256" key="1">
    <source>
        <dbReference type="SAM" id="Phobius"/>
    </source>
</evidence>
<dbReference type="Proteomes" id="UP000037405">
    <property type="component" value="Unassembled WGS sequence"/>
</dbReference>
<keyword evidence="1" id="KW-0472">Membrane</keyword>
<proteinExistence type="predicted"/>
<feature type="domain" description="Phosphatidic acid phosphatase type 2/haloperoxidase" evidence="2">
    <location>
        <begin position="53"/>
        <end position="160"/>
    </location>
</feature>
<evidence type="ECO:0000313" key="4">
    <source>
        <dbReference type="Proteomes" id="UP000037405"/>
    </source>
</evidence>
<feature type="transmembrane region" description="Helical" evidence="1">
    <location>
        <begin position="145"/>
        <end position="163"/>
    </location>
</feature>
<dbReference type="SUPFAM" id="SSF48317">
    <property type="entry name" value="Acid phosphatase/Vanadium-dependent haloperoxidase"/>
    <property type="match status" value="1"/>
</dbReference>
<reference evidence="4" key="1">
    <citation type="submission" date="2015-07" db="EMBL/GenBank/DDBJ databases">
        <title>Fjat-14235 jcm11544.</title>
        <authorList>
            <person name="Liu B."/>
            <person name="Wang J."/>
            <person name="Zhu Y."/>
            <person name="Liu G."/>
            <person name="Chen Q."/>
            <person name="Chen Z."/>
            <person name="Lan J."/>
            <person name="Che J."/>
            <person name="Ge C."/>
            <person name="Shi H."/>
            <person name="Pan Z."/>
            <person name="Liu X."/>
        </authorList>
    </citation>
    <scope>NUCLEOTIDE SEQUENCE [LARGE SCALE GENOMIC DNA]</scope>
    <source>
        <strain evidence="4">JCM 11544</strain>
    </source>
</reference>